<dbReference type="RefSeq" id="WP_016868732.1">
    <property type="nucleotide sequence ID" value="NZ_CAWNVR010000313.1"/>
</dbReference>
<accession>A0A2N6K482</accession>
<name>A0A2N6K482_FISMU</name>
<protein>
    <recommendedName>
        <fullName evidence="3">Phosphodiester glycosidase domain-containing protein</fullName>
    </recommendedName>
</protein>
<evidence type="ECO:0000313" key="2">
    <source>
        <dbReference type="Proteomes" id="UP000235036"/>
    </source>
</evidence>
<sequence>MRWNFQSNASIYTSSDRIQETVLLYSSNYARQIHASKVLKDFGASAEAMLDSGGSTGIIVDGKPLISTNRPIPHVIAVYAGK</sequence>
<evidence type="ECO:0000313" key="1">
    <source>
        <dbReference type="EMBL" id="PLZ90515.1"/>
    </source>
</evidence>
<dbReference type="Proteomes" id="UP000235036">
    <property type="component" value="Unassembled WGS sequence"/>
</dbReference>
<dbReference type="EMBL" id="NRQW01000221">
    <property type="protein sequence ID" value="PLZ90515.1"/>
    <property type="molecule type" value="Genomic_DNA"/>
</dbReference>
<keyword evidence="2" id="KW-1185">Reference proteome</keyword>
<gene>
    <name evidence="1" type="ORF">CEN44_10575</name>
</gene>
<dbReference type="AlphaFoldDB" id="A0A2N6K482"/>
<comment type="caution">
    <text evidence="1">The sequence shown here is derived from an EMBL/GenBank/DDBJ whole genome shotgun (WGS) entry which is preliminary data.</text>
</comment>
<evidence type="ECO:0008006" key="3">
    <source>
        <dbReference type="Google" id="ProtNLM"/>
    </source>
</evidence>
<reference evidence="1 2" key="1">
    <citation type="submission" date="2017-08" db="EMBL/GenBank/DDBJ databases">
        <title>Genomes of Fischerella (Mastigocladus) sp. strains.</title>
        <authorList>
            <person name="Miller S.R."/>
        </authorList>
    </citation>
    <scope>NUCLEOTIDE SEQUENCE [LARGE SCALE GENOMIC DNA]</scope>
    <source>
        <strain evidence="1 2">CCMEE 5323</strain>
    </source>
</reference>
<organism evidence="1 2">
    <name type="scientific">Fischerella muscicola CCMEE 5323</name>
    <dbReference type="NCBI Taxonomy" id="2019572"/>
    <lineage>
        <taxon>Bacteria</taxon>
        <taxon>Bacillati</taxon>
        <taxon>Cyanobacteriota</taxon>
        <taxon>Cyanophyceae</taxon>
        <taxon>Nostocales</taxon>
        <taxon>Hapalosiphonaceae</taxon>
        <taxon>Fischerella</taxon>
    </lineage>
</organism>
<proteinExistence type="predicted"/>